<feature type="domain" description="D-glutamate cyclase-like C-terminal" evidence="1">
    <location>
        <begin position="16"/>
        <end position="273"/>
    </location>
</feature>
<organism evidence="2 3">
    <name type="scientific">Reinekea thalattae</name>
    <dbReference type="NCBI Taxonomy" id="2593301"/>
    <lineage>
        <taxon>Bacteria</taxon>
        <taxon>Pseudomonadati</taxon>
        <taxon>Pseudomonadota</taxon>
        <taxon>Gammaproteobacteria</taxon>
        <taxon>Oceanospirillales</taxon>
        <taxon>Saccharospirillaceae</taxon>
        <taxon>Reinekea</taxon>
    </lineage>
</organism>
<comment type="caution">
    <text evidence="2">The sequence shown here is derived from an EMBL/GenBank/DDBJ whole genome shotgun (WGS) entry which is preliminary data.</text>
</comment>
<evidence type="ECO:0000313" key="3">
    <source>
        <dbReference type="Proteomes" id="UP000321764"/>
    </source>
</evidence>
<dbReference type="OrthoDB" id="1668885at2"/>
<reference evidence="2 3" key="1">
    <citation type="submission" date="2019-07" db="EMBL/GenBank/DDBJ databases">
        <title>Reinekea sp. strain SSH23 genome sequencing and assembly.</title>
        <authorList>
            <person name="Kim I."/>
        </authorList>
    </citation>
    <scope>NUCLEOTIDE SEQUENCE [LARGE SCALE GENOMIC DNA]</scope>
    <source>
        <strain evidence="2 3">SSH23</strain>
    </source>
</reference>
<evidence type="ECO:0000259" key="1">
    <source>
        <dbReference type="Pfam" id="PF14336"/>
    </source>
</evidence>
<gene>
    <name evidence="2" type="ORF">FME95_07710</name>
</gene>
<dbReference type="PANTHER" id="PTHR32022">
    <property type="entry name" value="D-GLUTAMATE CYCLASE, MITOCHONDRIAL"/>
    <property type="match status" value="1"/>
</dbReference>
<evidence type="ECO:0000313" key="2">
    <source>
        <dbReference type="EMBL" id="TXR54413.1"/>
    </source>
</evidence>
<dbReference type="RefSeq" id="WP_147713811.1">
    <property type="nucleotide sequence ID" value="NZ_VKAD01000001.1"/>
</dbReference>
<accession>A0A5C8ZB82</accession>
<name>A0A5C8ZB82_9GAMM</name>
<proteinExistence type="predicted"/>
<dbReference type="InterPro" id="IPR025504">
    <property type="entry name" value="GLUCM_C"/>
</dbReference>
<protein>
    <submittedName>
        <fullName evidence="2">DUF4392 domain-containing protein</fullName>
    </submittedName>
</protein>
<dbReference type="PANTHER" id="PTHR32022:SF10">
    <property type="entry name" value="D-GLUTAMATE CYCLASE, MITOCHONDRIAL"/>
    <property type="match status" value="1"/>
</dbReference>
<dbReference type="Pfam" id="PF14336">
    <property type="entry name" value="GLUCM-like_C"/>
    <property type="match status" value="1"/>
</dbReference>
<sequence>MATTLEALGLKMEAILVQRNLRGMQDVYSKIEGGSLLRAAQLMANVKGSVLIGTGFPVGDTFETDGPVGAICLYNALEALGAEPVLVCGAPLSTQLRKSYRVHPLIVGPHAERKSEALSALAHWQPELLISIERPGLSEDGQYYNMRGEVISERAACFDSFFENAQCETIAIGDGGNEIGMGKVKEAVRSLDIQPAHTSCTELVLADVSNWGAIGLVALLECITNKPLLSQHKPAEILSFLSELGSVDGVTRKNELTEDGLSMEVGIALLNELTLLAANYRQSL</sequence>
<dbReference type="AlphaFoldDB" id="A0A5C8ZB82"/>
<dbReference type="Proteomes" id="UP000321764">
    <property type="component" value="Unassembled WGS sequence"/>
</dbReference>
<dbReference type="EMBL" id="VKAD01000001">
    <property type="protein sequence ID" value="TXR54413.1"/>
    <property type="molecule type" value="Genomic_DNA"/>
</dbReference>
<dbReference type="Gene3D" id="3.90.1640.20">
    <property type="entry name" value="TON_0340"/>
    <property type="match status" value="1"/>
</dbReference>
<keyword evidence="3" id="KW-1185">Reference proteome</keyword>